<sequence>MGRKKTLVLKDKKKDSGKKYNKSHSTRCNPSDIPKFYKDLLPAKKKLVEEMGFGQLVDNLPSFNFNNVVMMELVDSFNIPDNIIRTNLGKITVNAAKVDHAFELNATWDAYPCTESGH</sequence>
<evidence type="ECO:0000313" key="2">
    <source>
        <dbReference type="EMBL" id="MED6162311.1"/>
    </source>
</evidence>
<accession>A0ABU6UQB6</accession>
<name>A0ABU6UQB6_9FABA</name>
<evidence type="ECO:0000256" key="1">
    <source>
        <dbReference type="SAM" id="MobiDB-lite"/>
    </source>
</evidence>
<keyword evidence="3" id="KW-1185">Reference proteome</keyword>
<feature type="region of interest" description="Disordered" evidence="1">
    <location>
        <begin position="1"/>
        <end position="27"/>
    </location>
</feature>
<gene>
    <name evidence="2" type="ORF">PIB30_069142</name>
</gene>
<reference evidence="2 3" key="1">
    <citation type="journal article" date="2023" name="Plants (Basel)">
        <title>Bridging the Gap: Combining Genomics and Transcriptomics Approaches to Understand Stylosanthes scabra, an Orphan Legume from the Brazilian Caatinga.</title>
        <authorList>
            <person name="Ferreira-Neto J.R.C."/>
            <person name="da Silva M.D."/>
            <person name="Binneck E."/>
            <person name="de Melo N.F."/>
            <person name="da Silva R.H."/>
            <person name="de Melo A.L.T.M."/>
            <person name="Pandolfi V."/>
            <person name="Bustamante F.O."/>
            <person name="Brasileiro-Vidal A.C."/>
            <person name="Benko-Iseppon A.M."/>
        </authorList>
    </citation>
    <scope>NUCLEOTIDE SEQUENCE [LARGE SCALE GENOMIC DNA]</scope>
    <source>
        <tissue evidence="2">Leaves</tissue>
    </source>
</reference>
<dbReference type="Proteomes" id="UP001341840">
    <property type="component" value="Unassembled WGS sequence"/>
</dbReference>
<protein>
    <submittedName>
        <fullName evidence="2">Uncharacterized protein</fullName>
    </submittedName>
</protein>
<evidence type="ECO:0000313" key="3">
    <source>
        <dbReference type="Proteomes" id="UP001341840"/>
    </source>
</evidence>
<comment type="caution">
    <text evidence="2">The sequence shown here is derived from an EMBL/GenBank/DDBJ whole genome shotgun (WGS) entry which is preliminary data.</text>
</comment>
<dbReference type="EMBL" id="JASCZI010121582">
    <property type="protein sequence ID" value="MED6162311.1"/>
    <property type="molecule type" value="Genomic_DNA"/>
</dbReference>
<organism evidence="2 3">
    <name type="scientific">Stylosanthes scabra</name>
    <dbReference type="NCBI Taxonomy" id="79078"/>
    <lineage>
        <taxon>Eukaryota</taxon>
        <taxon>Viridiplantae</taxon>
        <taxon>Streptophyta</taxon>
        <taxon>Embryophyta</taxon>
        <taxon>Tracheophyta</taxon>
        <taxon>Spermatophyta</taxon>
        <taxon>Magnoliopsida</taxon>
        <taxon>eudicotyledons</taxon>
        <taxon>Gunneridae</taxon>
        <taxon>Pentapetalae</taxon>
        <taxon>rosids</taxon>
        <taxon>fabids</taxon>
        <taxon>Fabales</taxon>
        <taxon>Fabaceae</taxon>
        <taxon>Papilionoideae</taxon>
        <taxon>50 kb inversion clade</taxon>
        <taxon>dalbergioids sensu lato</taxon>
        <taxon>Dalbergieae</taxon>
        <taxon>Pterocarpus clade</taxon>
        <taxon>Stylosanthes</taxon>
    </lineage>
</organism>
<proteinExistence type="predicted"/>
<feature type="compositionally biased region" description="Basic and acidic residues" evidence="1">
    <location>
        <begin position="8"/>
        <end position="18"/>
    </location>
</feature>